<dbReference type="InterPro" id="IPR002569">
    <property type="entry name" value="Met_Sox_Rdtase_MsrA_dom"/>
</dbReference>
<sequence>MTNREEENLPFIDQVAHENVETATLAMGCFWGPEAFYGAMEGVIRTRVGYAGGSTENPTYRSLADHIETAQIDYDADLVSYEQLLQQFFLRHSPTAEPYKRQYTSAIFFKSTEQETAAKKAIKQAEERLGHSIRTELIPYHIFYLAEERHQKWKLRRAPELLSELSKIYPDFHAFNNSTAVARVNGYLGGNGNLERLIKEVASFGLSYPAQQLLLNQYQTQQIDGCSMR</sequence>
<evidence type="ECO:0000313" key="6">
    <source>
        <dbReference type="EMBL" id="MFC6998176.1"/>
    </source>
</evidence>
<dbReference type="Gene3D" id="3.30.1060.10">
    <property type="entry name" value="Peptide methionine sulphoxide reductase MsrA"/>
    <property type="match status" value="1"/>
</dbReference>
<dbReference type="GO" id="GO:0008113">
    <property type="term" value="F:peptide-methionine (S)-S-oxide reductase activity"/>
    <property type="evidence" value="ECO:0007669"/>
    <property type="project" value="UniProtKB-EC"/>
</dbReference>
<keyword evidence="7" id="KW-1185">Reference proteome</keyword>
<evidence type="ECO:0000313" key="7">
    <source>
        <dbReference type="Proteomes" id="UP001596405"/>
    </source>
</evidence>
<keyword evidence="2 6" id="KW-0560">Oxidoreductase</keyword>
<evidence type="ECO:0000256" key="3">
    <source>
        <dbReference type="ARBA" id="ARBA00047806"/>
    </source>
</evidence>
<protein>
    <recommendedName>
        <fullName evidence="1">peptide-methionine (S)-S-oxide reductase</fullName>
        <ecNumber evidence="1">1.8.4.11</ecNumber>
    </recommendedName>
</protein>
<comment type="caution">
    <text evidence="6">The sequence shown here is derived from an EMBL/GenBank/DDBJ whole genome shotgun (WGS) entry which is preliminary data.</text>
</comment>
<evidence type="ECO:0000256" key="2">
    <source>
        <dbReference type="ARBA" id="ARBA00023002"/>
    </source>
</evidence>
<feature type="domain" description="Peptide methionine sulphoxide reductase MsrA" evidence="5">
    <location>
        <begin position="22"/>
        <end position="155"/>
    </location>
</feature>
<name>A0ABW2DN29_9BACT</name>
<gene>
    <name evidence="6" type="ORF">ACFQHR_11105</name>
</gene>
<organism evidence="6 7">
    <name type="scientific">Rufibacter roseus</name>
    <dbReference type="NCBI Taxonomy" id="1567108"/>
    <lineage>
        <taxon>Bacteria</taxon>
        <taxon>Pseudomonadati</taxon>
        <taxon>Bacteroidota</taxon>
        <taxon>Cytophagia</taxon>
        <taxon>Cytophagales</taxon>
        <taxon>Hymenobacteraceae</taxon>
        <taxon>Rufibacter</taxon>
    </lineage>
</organism>
<evidence type="ECO:0000256" key="4">
    <source>
        <dbReference type="ARBA" id="ARBA00048782"/>
    </source>
</evidence>
<evidence type="ECO:0000256" key="1">
    <source>
        <dbReference type="ARBA" id="ARBA00012502"/>
    </source>
</evidence>
<reference evidence="7" key="1">
    <citation type="journal article" date="2019" name="Int. J. Syst. Evol. Microbiol.">
        <title>The Global Catalogue of Microorganisms (GCM) 10K type strain sequencing project: providing services to taxonomists for standard genome sequencing and annotation.</title>
        <authorList>
            <consortium name="The Broad Institute Genomics Platform"/>
            <consortium name="The Broad Institute Genome Sequencing Center for Infectious Disease"/>
            <person name="Wu L."/>
            <person name="Ma J."/>
        </authorList>
    </citation>
    <scope>NUCLEOTIDE SEQUENCE [LARGE SCALE GENOMIC DNA]</scope>
    <source>
        <strain evidence="7">CGMCC 4.7393</strain>
    </source>
</reference>
<dbReference type="EC" id="1.8.4.11" evidence="1"/>
<dbReference type="SUPFAM" id="SSF55068">
    <property type="entry name" value="Peptide methionine sulfoxide reductase"/>
    <property type="match status" value="1"/>
</dbReference>
<dbReference type="InterPro" id="IPR036509">
    <property type="entry name" value="Met_Sox_Rdtase_MsrA_sf"/>
</dbReference>
<dbReference type="PANTHER" id="PTHR43774:SF1">
    <property type="entry name" value="PEPTIDE METHIONINE SULFOXIDE REDUCTASE MSRA 2"/>
    <property type="match status" value="1"/>
</dbReference>
<dbReference type="Pfam" id="PF01625">
    <property type="entry name" value="PMSR"/>
    <property type="match status" value="1"/>
</dbReference>
<dbReference type="EMBL" id="JBHSYQ010000004">
    <property type="protein sequence ID" value="MFC6998176.1"/>
    <property type="molecule type" value="Genomic_DNA"/>
</dbReference>
<dbReference type="RefSeq" id="WP_066621486.1">
    <property type="nucleotide sequence ID" value="NZ_JBHSYQ010000004.1"/>
</dbReference>
<comment type="catalytic activity">
    <reaction evidence="3">
        <text>L-methionyl-[protein] + [thioredoxin]-disulfide + H2O = L-methionyl-(S)-S-oxide-[protein] + [thioredoxin]-dithiol</text>
        <dbReference type="Rhea" id="RHEA:14217"/>
        <dbReference type="Rhea" id="RHEA-COMP:10698"/>
        <dbReference type="Rhea" id="RHEA-COMP:10700"/>
        <dbReference type="Rhea" id="RHEA-COMP:12313"/>
        <dbReference type="Rhea" id="RHEA-COMP:12315"/>
        <dbReference type="ChEBI" id="CHEBI:15377"/>
        <dbReference type="ChEBI" id="CHEBI:16044"/>
        <dbReference type="ChEBI" id="CHEBI:29950"/>
        <dbReference type="ChEBI" id="CHEBI:44120"/>
        <dbReference type="ChEBI" id="CHEBI:50058"/>
        <dbReference type="EC" id="1.8.4.11"/>
    </reaction>
</comment>
<dbReference type="Proteomes" id="UP001596405">
    <property type="component" value="Unassembled WGS sequence"/>
</dbReference>
<proteinExistence type="predicted"/>
<evidence type="ECO:0000259" key="5">
    <source>
        <dbReference type="Pfam" id="PF01625"/>
    </source>
</evidence>
<accession>A0ABW2DN29</accession>
<comment type="catalytic activity">
    <reaction evidence="4">
        <text>[thioredoxin]-disulfide + L-methionine + H2O = L-methionine (S)-S-oxide + [thioredoxin]-dithiol</text>
        <dbReference type="Rhea" id="RHEA:19993"/>
        <dbReference type="Rhea" id="RHEA-COMP:10698"/>
        <dbReference type="Rhea" id="RHEA-COMP:10700"/>
        <dbReference type="ChEBI" id="CHEBI:15377"/>
        <dbReference type="ChEBI" id="CHEBI:29950"/>
        <dbReference type="ChEBI" id="CHEBI:50058"/>
        <dbReference type="ChEBI" id="CHEBI:57844"/>
        <dbReference type="ChEBI" id="CHEBI:58772"/>
        <dbReference type="EC" id="1.8.4.11"/>
    </reaction>
</comment>
<dbReference type="PANTHER" id="PTHR43774">
    <property type="entry name" value="PEPTIDE METHIONINE SULFOXIDE REDUCTASE"/>
    <property type="match status" value="1"/>
</dbReference>